<organism evidence="1">
    <name type="scientific">Anguilla anguilla</name>
    <name type="common">European freshwater eel</name>
    <name type="synonym">Muraena anguilla</name>
    <dbReference type="NCBI Taxonomy" id="7936"/>
    <lineage>
        <taxon>Eukaryota</taxon>
        <taxon>Metazoa</taxon>
        <taxon>Chordata</taxon>
        <taxon>Craniata</taxon>
        <taxon>Vertebrata</taxon>
        <taxon>Euteleostomi</taxon>
        <taxon>Actinopterygii</taxon>
        <taxon>Neopterygii</taxon>
        <taxon>Teleostei</taxon>
        <taxon>Anguilliformes</taxon>
        <taxon>Anguillidae</taxon>
        <taxon>Anguilla</taxon>
    </lineage>
</organism>
<evidence type="ECO:0000313" key="1">
    <source>
        <dbReference type="EMBL" id="JAH52052.1"/>
    </source>
</evidence>
<proteinExistence type="predicted"/>
<name>A0A0E9TF14_ANGAN</name>
<accession>A0A0E9TF14</accession>
<reference evidence="1" key="1">
    <citation type="submission" date="2014-11" db="EMBL/GenBank/DDBJ databases">
        <authorList>
            <person name="Amaro Gonzalez C."/>
        </authorList>
    </citation>
    <scope>NUCLEOTIDE SEQUENCE</scope>
</reference>
<dbReference type="EMBL" id="GBXM01056525">
    <property type="protein sequence ID" value="JAH52052.1"/>
    <property type="molecule type" value="Transcribed_RNA"/>
</dbReference>
<dbReference type="AlphaFoldDB" id="A0A0E9TF14"/>
<protein>
    <submittedName>
        <fullName evidence="1">Uncharacterized protein</fullName>
    </submittedName>
</protein>
<sequence>MNQFKFSSHPELTELKWNYVSYPGLM</sequence>
<reference evidence="1" key="2">
    <citation type="journal article" date="2015" name="Fish Shellfish Immunol.">
        <title>Early steps in the European eel (Anguilla anguilla)-Vibrio vulnificus interaction in the gills: Role of the RtxA13 toxin.</title>
        <authorList>
            <person name="Callol A."/>
            <person name="Pajuelo D."/>
            <person name="Ebbesson L."/>
            <person name="Teles M."/>
            <person name="MacKenzie S."/>
            <person name="Amaro C."/>
        </authorList>
    </citation>
    <scope>NUCLEOTIDE SEQUENCE</scope>
</reference>